<accession>A0ABS2D7B1</accession>
<sequence>MTKPHATSTSTVVRDTKTGRLVTVLGAGALKGLTLKKGVDLTKPIASQALKGGKPRRLTAAKS</sequence>
<keyword evidence="2" id="KW-1185">Reference proteome</keyword>
<proteinExistence type="predicted"/>
<protein>
    <submittedName>
        <fullName evidence="1">Uncharacterized protein</fullName>
    </submittedName>
</protein>
<evidence type="ECO:0000313" key="1">
    <source>
        <dbReference type="EMBL" id="MBM6576822.1"/>
    </source>
</evidence>
<dbReference type="RefSeq" id="WP_204198936.1">
    <property type="nucleotide sequence ID" value="NZ_JAFEMC010000003.1"/>
</dbReference>
<gene>
    <name evidence="1" type="ORF">ILT43_10585</name>
</gene>
<organism evidence="1 2">
    <name type="scientific">Sphingomonas longa</name>
    <dbReference type="NCBI Taxonomy" id="2778730"/>
    <lineage>
        <taxon>Bacteria</taxon>
        <taxon>Pseudomonadati</taxon>
        <taxon>Pseudomonadota</taxon>
        <taxon>Alphaproteobacteria</taxon>
        <taxon>Sphingomonadales</taxon>
        <taxon>Sphingomonadaceae</taxon>
        <taxon>Sphingomonas</taxon>
    </lineage>
</organism>
<comment type="caution">
    <text evidence="1">The sequence shown here is derived from an EMBL/GenBank/DDBJ whole genome shotgun (WGS) entry which is preliminary data.</text>
</comment>
<name>A0ABS2D7B1_9SPHN</name>
<evidence type="ECO:0000313" key="2">
    <source>
        <dbReference type="Proteomes" id="UP000763641"/>
    </source>
</evidence>
<dbReference type="Proteomes" id="UP000763641">
    <property type="component" value="Unassembled WGS sequence"/>
</dbReference>
<dbReference type="EMBL" id="JAFEMC010000003">
    <property type="protein sequence ID" value="MBM6576822.1"/>
    <property type="molecule type" value="Genomic_DNA"/>
</dbReference>
<reference evidence="1 2" key="1">
    <citation type="submission" date="2020-12" db="EMBL/GenBank/DDBJ databases">
        <title>Sphingomonas sp.</title>
        <authorList>
            <person name="Kim M.K."/>
        </authorList>
    </citation>
    <scope>NUCLEOTIDE SEQUENCE [LARGE SCALE GENOMIC DNA]</scope>
    <source>
        <strain evidence="1 2">BT552</strain>
    </source>
</reference>